<dbReference type="GO" id="GO:0009733">
    <property type="term" value="P:response to auxin"/>
    <property type="evidence" value="ECO:0007669"/>
    <property type="project" value="InterPro"/>
</dbReference>
<evidence type="ECO:0000256" key="2">
    <source>
        <dbReference type="SAM" id="MobiDB-lite"/>
    </source>
</evidence>
<sequence>MDIVKEKQKKNLIAKAWGRCKSLGTGFTNINNTTTNNNIIKSSLRRSSTVGPFPPPRAEGDQSRRRRRRRSHVAPEGCFWVYVGPEKQRFVVRAEFANHPLFRILLEDAELEYGFHSEGPIVLPCDVVLFYNVLAEMENYDQLSNNNGYGCINSGFAKRILSPNYNHSYGSYSYKLLSPSHLLKINPL</sequence>
<dbReference type="PANTHER" id="PTHR31374:SF199">
    <property type="entry name" value="SMALL AUXIN-UP RNA-RELATED"/>
    <property type="match status" value="1"/>
</dbReference>
<dbReference type="Proteomes" id="UP000525078">
    <property type="component" value="Unassembled WGS sequence"/>
</dbReference>
<name>A0A7J6ET47_CANSA</name>
<evidence type="ECO:0000256" key="1">
    <source>
        <dbReference type="ARBA" id="ARBA00006974"/>
    </source>
</evidence>
<feature type="region of interest" description="Disordered" evidence="2">
    <location>
        <begin position="44"/>
        <end position="70"/>
    </location>
</feature>
<evidence type="ECO:0000313" key="4">
    <source>
        <dbReference type="EMBL" id="KAF4361545.1"/>
    </source>
</evidence>
<accession>A0A7J6ET47</accession>
<evidence type="ECO:0000313" key="6">
    <source>
        <dbReference type="Proteomes" id="UP000583929"/>
    </source>
</evidence>
<dbReference type="PANTHER" id="PTHR31374">
    <property type="entry name" value="AUXIN-INDUCED PROTEIN-LIKE-RELATED"/>
    <property type="match status" value="1"/>
</dbReference>
<keyword evidence="6" id="KW-1185">Reference proteome</keyword>
<comment type="similarity">
    <text evidence="1">Belongs to the ARG7 family.</text>
</comment>
<organism evidence="4 5">
    <name type="scientific">Cannabis sativa</name>
    <name type="common">Hemp</name>
    <name type="synonym">Marijuana</name>
    <dbReference type="NCBI Taxonomy" id="3483"/>
    <lineage>
        <taxon>Eukaryota</taxon>
        <taxon>Viridiplantae</taxon>
        <taxon>Streptophyta</taxon>
        <taxon>Embryophyta</taxon>
        <taxon>Tracheophyta</taxon>
        <taxon>Spermatophyta</taxon>
        <taxon>Magnoliopsida</taxon>
        <taxon>eudicotyledons</taxon>
        <taxon>Gunneridae</taxon>
        <taxon>Pentapetalae</taxon>
        <taxon>rosids</taxon>
        <taxon>fabids</taxon>
        <taxon>Rosales</taxon>
        <taxon>Cannabaceae</taxon>
        <taxon>Cannabis</taxon>
    </lineage>
</organism>
<evidence type="ECO:0000313" key="3">
    <source>
        <dbReference type="EMBL" id="KAF4361175.1"/>
    </source>
</evidence>
<dbReference type="EMBL" id="JAATIQ010000334">
    <property type="protein sequence ID" value="KAF4361175.1"/>
    <property type="molecule type" value="Genomic_DNA"/>
</dbReference>
<dbReference type="InterPro" id="IPR003676">
    <property type="entry name" value="SAUR_fam"/>
</dbReference>
<dbReference type="Proteomes" id="UP000583929">
    <property type="component" value="Unassembled WGS sequence"/>
</dbReference>
<dbReference type="Pfam" id="PF02519">
    <property type="entry name" value="Auxin_inducible"/>
    <property type="match status" value="1"/>
</dbReference>
<dbReference type="AlphaFoldDB" id="A0A7J6ET47"/>
<protein>
    <submittedName>
        <fullName evidence="4">Uncharacterized protein</fullName>
    </submittedName>
</protein>
<gene>
    <name evidence="4" type="ORF">F8388_007561</name>
    <name evidence="3" type="ORF">G4B88_027715</name>
</gene>
<proteinExistence type="inferred from homology"/>
<evidence type="ECO:0000313" key="5">
    <source>
        <dbReference type="Proteomes" id="UP000525078"/>
    </source>
</evidence>
<dbReference type="EMBL" id="JAATIP010000191">
    <property type="protein sequence ID" value="KAF4361545.1"/>
    <property type="molecule type" value="Genomic_DNA"/>
</dbReference>
<comment type="caution">
    <text evidence="4">The sequence shown here is derived from an EMBL/GenBank/DDBJ whole genome shotgun (WGS) entry which is preliminary data.</text>
</comment>
<reference evidence="5 6" key="1">
    <citation type="journal article" date="2020" name="bioRxiv">
        <title>Sequence and annotation of 42 cannabis genomes reveals extensive copy number variation in cannabinoid synthesis and pathogen resistance genes.</title>
        <authorList>
            <person name="Mckernan K.J."/>
            <person name="Helbert Y."/>
            <person name="Kane L.T."/>
            <person name="Ebling H."/>
            <person name="Zhang L."/>
            <person name="Liu B."/>
            <person name="Eaton Z."/>
            <person name="Mclaughlin S."/>
            <person name="Kingan S."/>
            <person name="Baybayan P."/>
            <person name="Concepcion G."/>
            <person name="Jordan M."/>
            <person name="Riva A."/>
            <person name="Barbazuk W."/>
            <person name="Harkins T."/>
        </authorList>
    </citation>
    <scope>NUCLEOTIDE SEQUENCE [LARGE SCALE GENOMIC DNA]</scope>
    <source>
        <strain evidence="5 6">cv. Jamaican Lion 4</strain>
        <strain evidence="3">Father</strain>
        <strain evidence="4">Mother</strain>
        <tissue evidence="4">Leaf</tissue>
    </source>
</reference>